<proteinExistence type="predicted"/>
<reference evidence="1" key="1">
    <citation type="submission" date="2018-06" db="EMBL/GenBank/DDBJ databases">
        <authorList>
            <person name="Zhirakovskaya E."/>
        </authorList>
    </citation>
    <scope>NUCLEOTIDE SEQUENCE</scope>
</reference>
<organism evidence="1">
    <name type="scientific">hydrothermal vent metagenome</name>
    <dbReference type="NCBI Taxonomy" id="652676"/>
    <lineage>
        <taxon>unclassified sequences</taxon>
        <taxon>metagenomes</taxon>
        <taxon>ecological metagenomes</taxon>
    </lineage>
</organism>
<dbReference type="EMBL" id="UOEU01001107">
    <property type="protein sequence ID" value="VAW43546.1"/>
    <property type="molecule type" value="Genomic_DNA"/>
</dbReference>
<evidence type="ECO:0000313" key="1">
    <source>
        <dbReference type="EMBL" id="VAW43546.1"/>
    </source>
</evidence>
<dbReference type="AlphaFoldDB" id="A0A3B0WGF3"/>
<sequence length="308" mass="35813">MLELPSEIKNPIKLADWMEVLALILPDKNVSYGDLSSALRRTGAYELNEENPEESSSLQDERIDEMCGEVFDELNRREKSASHGYPFLVQGSLLELKTHSTWEDYVAYVFCLCLSYFGSLDDGVVHFPRRLFESLSKFAAERFIDGEAVKLSPPREELPTSFEDAINEICLRIGEGDGYRKQRKDSRIRPQDDRVDIIAWKHFSDQLPSKLIIFGQCASNKNWEGWRPKLIELQPREFCEQWMQKNPSPIPIKSFFVPHRIDYGRWDYAARYAGILFDRCRIAFWAHGASEFEPQRDWVRKSCLSSLL</sequence>
<protein>
    <submittedName>
        <fullName evidence="1">Uncharacterized protein</fullName>
    </submittedName>
</protein>
<gene>
    <name evidence="1" type="ORF">MNBD_CHLOROFLEXI01-113</name>
</gene>
<name>A0A3B0WGF3_9ZZZZ</name>
<accession>A0A3B0WGF3</accession>